<organism evidence="1 2">
    <name type="scientific">Cyanidium caldarium</name>
    <name type="common">Red alga</name>
    <dbReference type="NCBI Taxonomy" id="2771"/>
    <lineage>
        <taxon>Eukaryota</taxon>
        <taxon>Rhodophyta</taxon>
        <taxon>Bangiophyceae</taxon>
        <taxon>Cyanidiales</taxon>
        <taxon>Cyanidiaceae</taxon>
        <taxon>Cyanidium</taxon>
    </lineage>
</organism>
<dbReference type="AlphaFoldDB" id="A0AAV9IY40"/>
<evidence type="ECO:0000313" key="2">
    <source>
        <dbReference type="Proteomes" id="UP001301350"/>
    </source>
</evidence>
<dbReference type="EMBL" id="JANCYW010000010">
    <property type="protein sequence ID" value="KAK4537023.1"/>
    <property type="molecule type" value="Genomic_DNA"/>
</dbReference>
<gene>
    <name evidence="1" type="ORF">CDCA_CDCA10G3048</name>
</gene>
<accession>A0AAV9IY40</accession>
<name>A0AAV9IY40_CYACA</name>
<sequence length="117" mass="13901">MRYFIHQMLTPESVRSSLALYARWLRWARACPPRWLQQRMRRNVREAFRFRKEYFQALLHDAAESDTADEERVRRVVRTLDAQLQQEARSAVEAMERITRALPSDSAALAWRGAPVR</sequence>
<protein>
    <submittedName>
        <fullName evidence="1">Uncharacterized protein</fullName>
    </submittedName>
</protein>
<reference evidence="1 2" key="1">
    <citation type="submission" date="2022-07" db="EMBL/GenBank/DDBJ databases">
        <title>Genome-wide signatures of adaptation to extreme environments.</title>
        <authorList>
            <person name="Cho C.H."/>
            <person name="Yoon H.S."/>
        </authorList>
    </citation>
    <scope>NUCLEOTIDE SEQUENCE [LARGE SCALE GENOMIC DNA]</scope>
    <source>
        <strain evidence="1 2">DBV 063 E5</strain>
    </source>
</reference>
<evidence type="ECO:0000313" key="1">
    <source>
        <dbReference type="EMBL" id="KAK4537023.1"/>
    </source>
</evidence>
<dbReference type="Proteomes" id="UP001301350">
    <property type="component" value="Unassembled WGS sequence"/>
</dbReference>
<proteinExistence type="predicted"/>
<comment type="caution">
    <text evidence="1">The sequence shown here is derived from an EMBL/GenBank/DDBJ whole genome shotgun (WGS) entry which is preliminary data.</text>
</comment>
<keyword evidence="2" id="KW-1185">Reference proteome</keyword>